<dbReference type="SMART" id="SM00990">
    <property type="entry name" value="VRR_NUC"/>
    <property type="match status" value="1"/>
</dbReference>
<comment type="cofactor">
    <cofactor evidence="1">
        <name>Mg(2+)</name>
        <dbReference type="ChEBI" id="CHEBI:18420"/>
    </cofactor>
</comment>
<protein>
    <submittedName>
        <fullName evidence="5">VRR-NUC domain containing protein</fullName>
    </submittedName>
</protein>
<dbReference type="Gene3D" id="3.40.1350.10">
    <property type="match status" value="1"/>
</dbReference>
<dbReference type="GO" id="GO:0016788">
    <property type="term" value="F:hydrolase activity, acting on ester bonds"/>
    <property type="evidence" value="ECO:0007669"/>
    <property type="project" value="InterPro"/>
</dbReference>
<dbReference type="GO" id="GO:0003676">
    <property type="term" value="F:nucleic acid binding"/>
    <property type="evidence" value="ECO:0007669"/>
    <property type="project" value="InterPro"/>
</dbReference>
<proteinExistence type="predicted"/>
<evidence type="ECO:0000256" key="2">
    <source>
        <dbReference type="ARBA" id="ARBA00022722"/>
    </source>
</evidence>
<dbReference type="InterPro" id="IPR014883">
    <property type="entry name" value="VRR_NUC"/>
</dbReference>
<keyword evidence="3" id="KW-0378">Hydrolase</keyword>
<name>A0A6J5PDA0_9CAUD</name>
<dbReference type="Pfam" id="PF08774">
    <property type="entry name" value="VRR_NUC"/>
    <property type="match status" value="1"/>
</dbReference>
<dbReference type="EMBL" id="LR796800">
    <property type="protein sequence ID" value="CAB4167075.1"/>
    <property type="molecule type" value="Genomic_DNA"/>
</dbReference>
<evidence type="ECO:0000256" key="3">
    <source>
        <dbReference type="ARBA" id="ARBA00022801"/>
    </source>
</evidence>
<organism evidence="5">
    <name type="scientific">uncultured Caudovirales phage</name>
    <dbReference type="NCBI Taxonomy" id="2100421"/>
    <lineage>
        <taxon>Viruses</taxon>
        <taxon>Duplodnaviria</taxon>
        <taxon>Heunggongvirae</taxon>
        <taxon>Uroviricota</taxon>
        <taxon>Caudoviricetes</taxon>
        <taxon>Peduoviridae</taxon>
        <taxon>Maltschvirus</taxon>
        <taxon>Maltschvirus maltsch</taxon>
    </lineage>
</organism>
<keyword evidence="2" id="KW-0540">Nuclease</keyword>
<evidence type="ECO:0000256" key="1">
    <source>
        <dbReference type="ARBA" id="ARBA00001946"/>
    </source>
</evidence>
<gene>
    <name evidence="5" type="ORF">UFOVP873_13</name>
</gene>
<sequence>MVAISEKEFQNKVVALAIMYGWRVTHFRASQVGGKWMTAIQGHSGFPDLVMAHEHKGIIYAELKSERGRLDPAQITWLRTLDAAGAEAYCWRPSDMQFITQRLLEKAPTK</sequence>
<evidence type="ECO:0000313" key="5">
    <source>
        <dbReference type="EMBL" id="CAB4167075.1"/>
    </source>
</evidence>
<feature type="domain" description="VRR-NUC" evidence="4">
    <location>
        <begin position="4"/>
        <end position="95"/>
    </location>
</feature>
<reference evidence="5" key="1">
    <citation type="submission" date="2020-04" db="EMBL/GenBank/DDBJ databases">
        <authorList>
            <person name="Chiriac C."/>
            <person name="Salcher M."/>
            <person name="Ghai R."/>
            <person name="Kavagutti S V."/>
        </authorList>
    </citation>
    <scope>NUCLEOTIDE SEQUENCE</scope>
</reference>
<dbReference type="InterPro" id="IPR011856">
    <property type="entry name" value="tRNA_endonuc-like_dom_sf"/>
</dbReference>
<dbReference type="GO" id="GO:0004518">
    <property type="term" value="F:nuclease activity"/>
    <property type="evidence" value="ECO:0007669"/>
    <property type="project" value="UniProtKB-KW"/>
</dbReference>
<evidence type="ECO:0000259" key="4">
    <source>
        <dbReference type="SMART" id="SM00990"/>
    </source>
</evidence>
<accession>A0A6J5PDA0</accession>